<evidence type="ECO:0000313" key="2">
    <source>
        <dbReference type="EMBL" id="PTU28292.1"/>
    </source>
</evidence>
<reference evidence="2 3" key="1">
    <citation type="submission" date="2018-04" db="EMBL/GenBank/DDBJ databases">
        <title>Novel species isolated from glacier.</title>
        <authorList>
            <person name="Liu Q."/>
            <person name="Xin Y.-H."/>
        </authorList>
    </citation>
    <scope>NUCLEOTIDE SEQUENCE [LARGE SCALE GENOMIC DNA]</scope>
    <source>
        <strain evidence="2 3">GT1R17</strain>
    </source>
</reference>
<dbReference type="AlphaFoldDB" id="A0A2T5MBC4"/>
<keyword evidence="1" id="KW-0732">Signal</keyword>
<accession>A0A2T5MBC4</accession>
<evidence type="ECO:0000256" key="1">
    <source>
        <dbReference type="SAM" id="SignalP"/>
    </source>
</evidence>
<gene>
    <name evidence="2" type="ORF">CJD38_17820</name>
</gene>
<dbReference type="Proteomes" id="UP000244248">
    <property type="component" value="Unassembled WGS sequence"/>
</dbReference>
<feature type="signal peptide" evidence="1">
    <location>
        <begin position="1"/>
        <end position="21"/>
    </location>
</feature>
<protein>
    <recommendedName>
        <fullName evidence="4">Lysozyme inhibitor LprI N-terminal domain-containing protein</fullName>
    </recommendedName>
</protein>
<proteinExistence type="predicted"/>
<evidence type="ECO:0000313" key="3">
    <source>
        <dbReference type="Proteomes" id="UP000244248"/>
    </source>
</evidence>
<sequence>MNWKLALIAIAVFCSACTDNAANGKKVVDSGLKSLEDNLSRQVLDQPAFREALEENKAKWIRVAPGNKTHCTELTHNVFDEGYIRCMNGYEAEVVKQSNGKVQIVQIESPTVR</sequence>
<feature type="chain" id="PRO_5015706725" description="Lysozyme inhibitor LprI N-terminal domain-containing protein" evidence="1">
    <location>
        <begin position="22"/>
        <end position="113"/>
    </location>
</feature>
<evidence type="ECO:0008006" key="4">
    <source>
        <dbReference type="Google" id="ProtNLM"/>
    </source>
</evidence>
<keyword evidence="3" id="KW-1185">Reference proteome</keyword>
<dbReference type="EMBL" id="QANS01000009">
    <property type="protein sequence ID" value="PTU28292.1"/>
    <property type="molecule type" value="Genomic_DNA"/>
</dbReference>
<dbReference type="RefSeq" id="WP_107941768.1">
    <property type="nucleotide sequence ID" value="NZ_QANS01000009.1"/>
</dbReference>
<organism evidence="2 3">
    <name type="scientific">Stenotrophobium rhamnosiphilum</name>
    <dbReference type="NCBI Taxonomy" id="2029166"/>
    <lineage>
        <taxon>Bacteria</taxon>
        <taxon>Pseudomonadati</taxon>
        <taxon>Pseudomonadota</taxon>
        <taxon>Gammaproteobacteria</taxon>
        <taxon>Nevskiales</taxon>
        <taxon>Nevskiaceae</taxon>
        <taxon>Stenotrophobium</taxon>
    </lineage>
</organism>
<comment type="caution">
    <text evidence="2">The sequence shown here is derived from an EMBL/GenBank/DDBJ whole genome shotgun (WGS) entry which is preliminary data.</text>
</comment>
<name>A0A2T5MBC4_9GAMM</name>